<dbReference type="Proteomes" id="UP000184330">
    <property type="component" value="Unassembled WGS sequence"/>
</dbReference>
<comment type="subcellular location">
    <subcellularLocation>
        <location evidence="1">Membrane</location>
        <topology evidence="1">Multi-pass membrane protein</topology>
    </subcellularLocation>
</comment>
<sequence>MYSARKYSYSTEELFSPLDGEVRVPTHFDIGSNKEDHQYVRTKYKMTYQPPQAPRKVSIHRKPVPVYDRIPSLKDSKLSMDIAKKLEVEKEVEVKVKRGWRFYGTFACLAILNLICAIDATILAVALPSVLLTALFLFFVGTIVASVAKNVGELLVGRSIQGVGGGGLVGLTYVILADLVTLRERGKWMSVISLQWAIGSVLGPIIGGAFAEETTWRWIFWINIPFCVIAAVGIPFCLRLQKRDGSVWGRLKTFDFFGSFIFIAATTSFLIPLTWGGVMYDWESWRVLVPLILGAFGIVGFVLYSTHVSSEPLIRRSLFNSPTAITAYAGTLIHGVLVWSLLYYMPLYFEVAKNYTPVYSGVAIFPFTFTVAPAAVVVGIVIAKTGRYRPSIWVGWFLATFGMGLLIYLQQSTNVPSWIFLSLVAGAGTGMLFSAQGFAAQASASNADLPFAGAMYSFFRAFGQAFGVAISGVIFQNTFKNKILNTAYSSFADEWSRDSSSLVQVVKAWSREGEEGIMREVVVKAYVDSLRMVWIIMCVFAGLMFIASVLWIKDISLERALETEQGFRYDAKNASGNEEQSA</sequence>
<feature type="transmembrane region" description="Helical" evidence="5">
    <location>
        <begin position="253"/>
        <end position="275"/>
    </location>
</feature>
<feature type="transmembrane region" description="Helical" evidence="5">
    <location>
        <begin position="390"/>
        <end position="409"/>
    </location>
</feature>
<dbReference type="PANTHER" id="PTHR23501:SF59">
    <property type="entry name" value="MAJOR FACILITATOR SUPERFAMILY (MFS) PROFILE DOMAIN-CONTAINING PROTEIN-RELATED"/>
    <property type="match status" value="1"/>
</dbReference>
<feature type="transmembrane region" description="Helical" evidence="5">
    <location>
        <begin position="100"/>
        <end position="118"/>
    </location>
</feature>
<feature type="transmembrane region" description="Helical" evidence="5">
    <location>
        <begin position="160"/>
        <end position="181"/>
    </location>
</feature>
<dbReference type="FunFam" id="1.20.1250.20:FF:000504">
    <property type="entry name" value="Similar to MFS multidrug transporter"/>
    <property type="match status" value="1"/>
</dbReference>
<evidence type="ECO:0000313" key="8">
    <source>
        <dbReference type="Proteomes" id="UP000184330"/>
    </source>
</evidence>
<dbReference type="OrthoDB" id="4139357at2759"/>
<evidence type="ECO:0000313" key="7">
    <source>
        <dbReference type="EMBL" id="CZR51713.1"/>
    </source>
</evidence>
<keyword evidence="2 5" id="KW-0812">Transmembrane</keyword>
<dbReference type="EMBL" id="FJOG01000002">
    <property type="protein sequence ID" value="CZR51713.1"/>
    <property type="molecule type" value="Genomic_DNA"/>
</dbReference>
<feature type="transmembrane region" description="Helical" evidence="5">
    <location>
        <begin position="358"/>
        <end position="383"/>
    </location>
</feature>
<dbReference type="GO" id="GO:0005886">
    <property type="term" value="C:plasma membrane"/>
    <property type="evidence" value="ECO:0007669"/>
    <property type="project" value="TreeGrafter"/>
</dbReference>
<dbReference type="AlphaFoldDB" id="A0A1L7WG19"/>
<organism evidence="7 8">
    <name type="scientific">Phialocephala subalpina</name>
    <dbReference type="NCBI Taxonomy" id="576137"/>
    <lineage>
        <taxon>Eukaryota</taxon>
        <taxon>Fungi</taxon>
        <taxon>Dikarya</taxon>
        <taxon>Ascomycota</taxon>
        <taxon>Pezizomycotina</taxon>
        <taxon>Leotiomycetes</taxon>
        <taxon>Helotiales</taxon>
        <taxon>Mollisiaceae</taxon>
        <taxon>Phialocephala</taxon>
        <taxon>Phialocephala fortinii species complex</taxon>
    </lineage>
</organism>
<dbReference type="STRING" id="576137.A0A1L7WG19"/>
<dbReference type="Pfam" id="PF07690">
    <property type="entry name" value="MFS_1"/>
    <property type="match status" value="1"/>
</dbReference>
<feature type="transmembrane region" description="Helical" evidence="5">
    <location>
        <begin position="287"/>
        <end position="304"/>
    </location>
</feature>
<dbReference type="Gene3D" id="1.20.1250.20">
    <property type="entry name" value="MFS general substrate transporter like domains"/>
    <property type="match status" value="1"/>
</dbReference>
<dbReference type="InterPro" id="IPR020846">
    <property type="entry name" value="MFS_dom"/>
</dbReference>
<dbReference type="InterPro" id="IPR011701">
    <property type="entry name" value="MFS"/>
</dbReference>
<feature type="transmembrane region" description="Helical" evidence="5">
    <location>
        <begin position="532"/>
        <end position="552"/>
    </location>
</feature>
<keyword evidence="8" id="KW-1185">Reference proteome</keyword>
<keyword evidence="4 5" id="KW-0472">Membrane</keyword>
<evidence type="ECO:0000256" key="4">
    <source>
        <dbReference type="ARBA" id="ARBA00023136"/>
    </source>
</evidence>
<feature type="transmembrane region" description="Helical" evidence="5">
    <location>
        <begin position="188"/>
        <end position="206"/>
    </location>
</feature>
<dbReference type="GO" id="GO:0022857">
    <property type="term" value="F:transmembrane transporter activity"/>
    <property type="evidence" value="ECO:0007669"/>
    <property type="project" value="InterPro"/>
</dbReference>
<dbReference type="Gene3D" id="1.20.1720.10">
    <property type="entry name" value="Multidrug resistance protein D"/>
    <property type="match status" value="1"/>
</dbReference>
<protein>
    <submittedName>
        <fullName evidence="7">Related to putative multidrug transporter</fullName>
    </submittedName>
</protein>
<feature type="transmembrane region" description="Helical" evidence="5">
    <location>
        <begin position="325"/>
        <end position="346"/>
    </location>
</feature>
<accession>A0A1L7WG19</accession>
<feature type="domain" description="Major facilitator superfamily (MFS) profile" evidence="6">
    <location>
        <begin position="1"/>
        <end position="556"/>
    </location>
</feature>
<feature type="transmembrane region" description="Helical" evidence="5">
    <location>
        <begin position="218"/>
        <end position="241"/>
    </location>
</feature>
<evidence type="ECO:0000256" key="3">
    <source>
        <dbReference type="ARBA" id="ARBA00022989"/>
    </source>
</evidence>
<feature type="transmembrane region" description="Helical" evidence="5">
    <location>
        <begin position="451"/>
        <end position="475"/>
    </location>
</feature>
<feature type="transmembrane region" description="Helical" evidence="5">
    <location>
        <begin position="415"/>
        <end position="439"/>
    </location>
</feature>
<dbReference type="SUPFAM" id="SSF103473">
    <property type="entry name" value="MFS general substrate transporter"/>
    <property type="match status" value="1"/>
</dbReference>
<name>A0A1L7WG19_9HELO</name>
<reference evidence="7 8" key="1">
    <citation type="submission" date="2016-03" db="EMBL/GenBank/DDBJ databases">
        <authorList>
            <person name="Ploux O."/>
        </authorList>
    </citation>
    <scope>NUCLEOTIDE SEQUENCE [LARGE SCALE GENOMIC DNA]</scope>
    <source>
        <strain evidence="7 8">UAMH 11012</strain>
    </source>
</reference>
<gene>
    <name evidence="7" type="ORF">PAC_01590</name>
</gene>
<feature type="transmembrane region" description="Helical" evidence="5">
    <location>
        <begin position="125"/>
        <end position="148"/>
    </location>
</feature>
<evidence type="ECO:0000259" key="6">
    <source>
        <dbReference type="PROSITE" id="PS50850"/>
    </source>
</evidence>
<evidence type="ECO:0000256" key="1">
    <source>
        <dbReference type="ARBA" id="ARBA00004141"/>
    </source>
</evidence>
<evidence type="ECO:0000256" key="5">
    <source>
        <dbReference type="SAM" id="Phobius"/>
    </source>
</evidence>
<dbReference type="PANTHER" id="PTHR23501">
    <property type="entry name" value="MAJOR FACILITATOR SUPERFAMILY"/>
    <property type="match status" value="1"/>
</dbReference>
<keyword evidence="3 5" id="KW-1133">Transmembrane helix</keyword>
<dbReference type="PROSITE" id="PS50850">
    <property type="entry name" value="MFS"/>
    <property type="match status" value="1"/>
</dbReference>
<dbReference type="InterPro" id="IPR036259">
    <property type="entry name" value="MFS_trans_sf"/>
</dbReference>
<proteinExistence type="predicted"/>
<evidence type="ECO:0000256" key="2">
    <source>
        <dbReference type="ARBA" id="ARBA00022692"/>
    </source>
</evidence>